<dbReference type="PRINTS" id="PR00080">
    <property type="entry name" value="SDRFAMILY"/>
</dbReference>
<dbReference type="InterPro" id="IPR020904">
    <property type="entry name" value="Sc_DH/Rdtase_CS"/>
</dbReference>
<dbReference type="CDD" id="cd05233">
    <property type="entry name" value="SDR_c"/>
    <property type="match status" value="1"/>
</dbReference>
<dbReference type="PANTHER" id="PTHR43943:SF2">
    <property type="entry name" value="DEHYDROGENASE_REDUCTASE 4"/>
    <property type="match status" value="1"/>
</dbReference>
<dbReference type="Gene3D" id="3.40.50.720">
    <property type="entry name" value="NAD(P)-binding Rossmann-like Domain"/>
    <property type="match status" value="1"/>
</dbReference>
<name>A0ABT1JFP8_ACTCY</name>
<sequence length="275" mass="28383">MTTSDPRPDGTPGHPDEPVPIPTADGTPRLAGRVALVTGAGRGIGLAIARRLLAEGARVCVTARHAEPLAEAAADLGGPDRVLAVPGRSHDAEHRAEAVRRTVERFGRLDVLVNNAGTNPVRGPLLTAGLDAVRKTFEVNVFAALGWVSEAHQAWLGEHGGAVLNVASIAGLDTSPGLGVYGASKAALIRLTGQLAVELAPRVRVNAVAPAVVRTRFAAALYEGREDRVTSAYPLGRLGDPADVASAAAFLVSDDASWITGQTLVLDGGHTLRPA</sequence>
<evidence type="ECO:0000256" key="1">
    <source>
        <dbReference type="ARBA" id="ARBA00006484"/>
    </source>
</evidence>
<reference evidence="3 4" key="2">
    <citation type="submission" date="2022-06" db="EMBL/GenBank/DDBJ databases">
        <title>Genomic Encyclopedia of Type Strains, Phase I: the one thousand microbial genomes (KMG-I) project.</title>
        <authorList>
            <person name="Kyrpides N."/>
        </authorList>
    </citation>
    <scope>NUCLEOTIDE SEQUENCE [LARGE SCALE GENOMIC DNA]</scope>
    <source>
        <strain evidence="3 4">DSM 43889</strain>
    </source>
</reference>
<dbReference type="PANTHER" id="PTHR43943">
    <property type="entry name" value="DEHYDROGENASE/REDUCTASE (SDR FAMILY) MEMBER 4"/>
    <property type="match status" value="1"/>
</dbReference>
<dbReference type="InterPro" id="IPR002347">
    <property type="entry name" value="SDR_fam"/>
</dbReference>
<gene>
    <name evidence="3" type="ORF">G443_001304</name>
</gene>
<comment type="caution">
    <text evidence="3">The sequence shown here is derived from an EMBL/GenBank/DDBJ whole genome shotgun (WGS) entry which is preliminary data.</text>
</comment>
<dbReference type="NCBIfam" id="NF005559">
    <property type="entry name" value="PRK07231.1"/>
    <property type="match status" value="1"/>
</dbReference>
<dbReference type="SUPFAM" id="SSF51735">
    <property type="entry name" value="NAD(P)-binding Rossmann-fold domains"/>
    <property type="match status" value="1"/>
</dbReference>
<dbReference type="EMBL" id="AUBJ02000001">
    <property type="protein sequence ID" value="MCP2331034.1"/>
    <property type="molecule type" value="Genomic_DNA"/>
</dbReference>
<evidence type="ECO:0000313" key="4">
    <source>
        <dbReference type="Proteomes" id="UP000791080"/>
    </source>
</evidence>
<feature type="region of interest" description="Disordered" evidence="2">
    <location>
        <begin position="1"/>
        <end position="27"/>
    </location>
</feature>
<dbReference type="Proteomes" id="UP000791080">
    <property type="component" value="Unassembled WGS sequence"/>
</dbReference>
<dbReference type="PRINTS" id="PR00081">
    <property type="entry name" value="GDHRDH"/>
</dbReference>
<proteinExistence type="inferred from homology"/>
<reference evidence="3 4" key="1">
    <citation type="submission" date="2013-07" db="EMBL/GenBank/DDBJ databases">
        <authorList>
            <consortium name="DOE Joint Genome Institute"/>
            <person name="Reeve W."/>
            <person name="Huntemann M."/>
            <person name="Han J."/>
            <person name="Chen A."/>
            <person name="Kyrpides N."/>
            <person name="Mavromatis K."/>
            <person name="Markowitz V."/>
            <person name="Palaniappan K."/>
            <person name="Ivanova N."/>
            <person name="Schaumberg A."/>
            <person name="Pati A."/>
            <person name="Liolios K."/>
            <person name="Nordberg H.P."/>
            <person name="Cantor M.N."/>
            <person name="Hua S.X."/>
            <person name="Woyke T."/>
        </authorList>
    </citation>
    <scope>NUCLEOTIDE SEQUENCE [LARGE SCALE GENOMIC DNA]</scope>
    <source>
        <strain evidence="3 4">DSM 43889</strain>
    </source>
</reference>
<comment type="similarity">
    <text evidence="1">Belongs to the short-chain dehydrogenases/reductases (SDR) family.</text>
</comment>
<protein>
    <submittedName>
        <fullName evidence="3">3-oxoacyl-[acyl-carrier protein] reductase</fullName>
    </submittedName>
</protein>
<evidence type="ECO:0000313" key="3">
    <source>
        <dbReference type="EMBL" id="MCP2331034.1"/>
    </source>
</evidence>
<keyword evidence="4" id="KW-1185">Reference proteome</keyword>
<dbReference type="InterPro" id="IPR036291">
    <property type="entry name" value="NAD(P)-bd_dom_sf"/>
</dbReference>
<dbReference type="Pfam" id="PF13561">
    <property type="entry name" value="adh_short_C2"/>
    <property type="match status" value="1"/>
</dbReference>
<accession>A0ABT1JFP8</accession>
<organism evidence="3 4">
    <name type="scientific">Actinoalloteichus caeruleus DSM 43889</name>
    <dbReference type="NCBI Taxonomy" id="1120930"/>
    <lineage>
        <taxon>Bacteria</taxon>
        <taxon>Bacillati</taxon>
        <taxon>Actinomycetota</taxon>
        <taxon>Actinomycetes</taxon>
        <taxon>Pseudonocardiales</taxon>
        <taxon>Pseudonocardiaceae</taxon>
        <taxon>Actinoalloteichus</taxon>
        <taxon>Actinoalloteichus cyanogriseus</taxon>
    </lineage>
</organism>
<evidence type="ECO:0000256" key="2">
    <source>
        <dbReference type="SAM" id="MobiDB-lite"/>
    </source>
</evidence>
<dbReference type="PROSITE" id="PS00061">
    <property type="entry name" value="ADH_SHORT"/>
    <property type="match status" value="1"/>
</dbReference>